<name>A0A1I3B438_9EURY</name>
<dbReference type="PANTHER" id="PTHR43462:SF1">
    <property type="entry name" value="ALANYL-TRNA EDITING PROTEIN AARSD1"/>
    <property type="match status" value="1"/>
</dbReference>
<dbReference type="Gene3D" id="2.40.30.130">
    <property type="match status" value="1"/>
</dbReference>
<keyword evidence="4" id="KW-0862">Zinc</keyword>
<dbReference type="PROSITE" id="PS50860">
    <property type="entry name" value="AA_TRNA_LIGASE_II_ALA"/>
    <property type="match status" value="1"/>
</dbReference>
<comment type="cofactor">
    <cofactor evidence="1">
        <name>Zn(2+)</name>
        <dbReference type="ChEBI" id="CHEBI:29105"/>
    </cofactor>
</comment>
<dbReference type="InterPro" id="IPR018165">
    <property type="entry name" value="Ala-tRNA-synth_IIc_core"/>
</dbReference>
<dbReference type="PANTHER" id="PTHR43462">
    <property type="entry name" value="ALANYL-TRNA EDITING PROTEIN"/>
    <property type="match status" value="1"/>
</dbReference>
<keyword evidence="3" id="KW-0479">Metal-binding</keyword>
<dbReference type="GO" id="GO:0046872">
    <property type="term" value="F:metal ion binding"/>
    <property type="evidence" value="ECO:0007669"/>
    <property type="project" value="UniProtKB-KW"/>
</dbReference>
<sequence>MFTRALSDHVTEQRYLVDDTVRRFEATVERTLEDRVVLDGTHFYPTGGGQPHDTGTLRVAGDPDRRWRVVDVEKADTVYHTLAPADRADRTDRIDDDGENDGHDGDIGNDGHATPSDLPEPGTAVIGEIDWNRRRAHARYHTAQHLLSALLLEEYDARTTGNQLYADRAHLDAAYDRFDADDLARIETRLNELVEDDRPVVSYTMDRTEAEATLDADRTRIDLLPDSITELRIVEIGGTREGDATSDAAEPYDRTACAGTHVGSTGEIGEIVVTGRETKGSEEERIRFALADHVE</sequence>
<dbReference type="GO" id="GO:0005737">
    <property type="term" value="C:cytoplasm"/>
    <property type="evidence" value="ECO:0007669"/>
    <property type="project" value="UniProtKB-SubCell"/>
</dbReference>
<dbReference type="EMBL" id="FOPZ01000009">
    <property type="protein sequence ID" value="SFH57057.1"/>
    <property type="molecule type" value="Genomic_DNA"/>
</dbReference>
<dbReference type="InterPro" id="IPR018164">
    <property type="entry name" value="Ala-tRNA-synth_IIc_N"/>
</dbReference>
<dbReference type="AlphaFoldDB" id="A0A1I3B438"/>
<accession>A0A1I3B438</accession>
<proteinExistence type="predicted"/>
<feature type="region of interest" description="Disordered" evidence="5">
    <location>
        <begin position="83"/>
        <end position="124"/>
    </location>
</feature>
<dbReference type="SUPFAM" id="SSF50447">
    <property type="entry name" value="Translation proteins"/>
    <property type="match status" value="1"/>
</dbReference>
<dbReference type="InterPro" id="IPR009000">
    <property type="entry name" value="Transl_B-barrel_sf"/>
</dbReference>
<evidence type="ECO:0000256" key="2">
    <source>
        <dbReference type="ARBA" id="ARBA00004496"/>
    </source>
</evidence>
<dbReference type="GO" id="GO:0004813">
    <property type="term" value="F:alanine-tRNA ligase activity"/>
    <property type="evidence" value="ECO:0007669"/>
    <property type="project" value="InterPro"/>
</dbReference>
<dbReference type="Pfam" id="PF07973">
    <property type="entry name" value="tRNA_SAD"/>
    <property type="match status" value="1"/>
</dbReference>
<protein>
    <submittedName>
        <fullName evidence="7">Misacylated tRNA(Ala) deacylase</fullName>
    </submittedName>
</protein>
<dbReference type="Gene3D" id="3.30.980.10">
    <property type="entry name" value="Threonyl-trna Synthetase, Chain A, domain 2"/>
    <property type="match status" value="1"/>
</dbReference>
<evidence type="ECO:0000313" key="7">
    <source>
        <dbReference type="EMBL" id="SFH57057.1"/>
    </source>
</evidence>
<dbReference type="Pfam" id="PF01411">
    <property type="entry name" value="tRNA-synt_2c"/>
    <property type="match status" value="1"/>
</dbReference>
<dbReference type="InterPro" id="IPR012947">
    <property type="entry name" value="tRNA_SAD"/>
</dbReference>
<dbReference type="Proteomes" id="UP000323537">
    <property type="component" value="Unassembled WGS sequence"/>
</dbReference>
<dbReference type="GO" id="GO:0006419">
    <property type="term" value="P:alanyl-tRNA aminoacylation"/>
    <property type="evidence" value="ECO:0007669"/>
    <property type="project" value="InterPro"/>
</dbReference>
<evidence type="ECO:0000256" key="1">
    <source>
        <dbReference type="ARBA" id="ARBA00001947"/>
    </source>
</evidence>
<comment type="subcellular location">
    <subcellularLocation>
        <location evidence="2">Cytoplasm</location>
    </subcellularLocation>
</comment>
<dbReference type="InterPro" id="IPR051335">
    <property type="entry name" value="Alanyl-tRNA_Editing_Enzymes"/>
</dbReference>
<dbReference type="InterPro" id="IPR018163">
    <property type="entry name" value="Thr/Ala-tRNA-synth_IIc_edit"/>
</dbReference>
<organism evidence="7 8">
    <name type="scientific">Halorubrum aquaticum</name>
    <dbReference type="NCBI Taxonomy" id="387340"/>
    <lineage>
        <taxon>Archaea</taxon>
        <taxon>Methanobacteriati</taxon>
        <taxon>Methanobacteriota</taxon>
        <taxon>Stenosarchaea group</taxon>
        <taxon>Halobacteria</taxon>
        <taxon>Halobacteriales</taxon>
        <taxon>Haloferacaceae</taxon>
        <taxon>Halorubrum</taxon>
    </lineage>
</organism>
<dbReference type="GO" id="GO:0002161">
    <property type="term" value="F:aminoacyl-tRNA deacylase activity"/>
    <property type="evidence" value="ECO:0007669"/>
    <property type="project" value="UniProtKB-ARBA"/>
</dbReference>
<dbReference type="GO" id="GO:0003676">
    <property type="term" value="F:nucleic acid binding"/>
    <property type="evidence" value="ECO:0007669"/>
    <property type="project" value="InterPro"/>
</dbReference>
<dbReference type="SMART" id="SM00863">
    <property type="entry name" value="tRNA_SAD"/>
    <property type="match status" value="1"/>
</dbReference>
<evidence type="ECO:0000256" key="4">
    <source>
        <dbReference type="ARBA" id="ARBA00022833"/>
    </source>
</evidence>
<keyword evidence="8" id="KW-1185">Reference proteome</keyword>
<dbReference type="SUPFAM" id="SSF55186">
    <property type="entry name" value="ThrRS/AlaRS common domain"/>
    <property type="match status" value="1"/>
</dbReference>
<reference evidence="7 8" key="1">
    <citation type="submission" date="2016-10" db="EMBL/GenBank/DDBJ databases">
        <authorList>
            <person name="Varghese N."/>
            <person name="Submissions S."/>
        </authorList>
    </citation>
    <scope>NUCLEOTIDE SEQUENCE [LARGE SCALE GENOMIC DNA]</scope>
    <source>
        <strain evidence="7 8">CGMCC 1.6377</strain>
    </source>
</reference>
<evidence type="ECO:0000259" key="6">
    <source>
        <dbReference type="PROSITE" id="PS50860"/>
    </source>
</evidence>
<dbReference type="GO" id="GO:0005524">
    <property type="term" value="F:ATP binding"/>
    <property type="evidence" value="ECO:0007669"/>
    <property type="project" value="InterPro"/>
</dbReference>
<evidence type="ECO:0000256" key="3">
    <source>
        <dbReference type="ARBA" id="ARBA00022723"/>
    </source>
</evidence>
<evidence type="ECO:0000313" key="8">
    <source>
        <dbReference type="Proteomes" id="UP000323537"/>
    </source>
</evidence>
<gene>
    <name evidence="7" type="ORF">SAMN04488066_10972</name>
</gene>
<evidence type="ECO:0000256" key="5">
    <source>
        <dbReference type="SAM" id="MobiDB-lite"/>
    </source>
</evidence>
<feature type="domain" description="Alanyl-transfer RNA synthetases family profile" evidence="6">
    <location>
        <begin position="1"/>
        <end position="295"/>
    </location>
</feature>